<evidence type="ECO:0000313" key="1">
    <source>
        <dbReference type="EMBL" id="AYV77578.1"/>
    </source>
</evidence>
<reference evidence="1" key="1">
    <citation type="submission" date="2018-10" db="EMBL/GenBank/DDBJ databases">
        <title>Hidden diversity of soil giant viruses.</title>
        <authorList>
            <person name="Schulz F."/>
            <person name="Alteio L."/>
            <person name="Goudeau D."/>
            <person name="Ryan E.M."/>
            <person name="Malmstrom R.R."/>
            <person name="Blanchard J."/>
            <person name="Woyke T."/>
        </authorList>
    </citation>
    <scope>NUCLEOTIDE SEQUENCE</scope>
    <source>
        <strain evidence="1">DSV1</strain>
    </source>
</reference>
<dbReference type="EMBL" id="MK072050">
    <property type="protein sequence ID" value="AYV77578.1"/>
    <property type="molecule type" value="Genomic_DNA"/>
</dbReference>
<proteinExistence type="predicted"/>
<accession>A0A3G4ZRP7</accession>
<organism evidence="1">
    <name type="scientific">Dasosvirus sp</name>
    <dbReference type="NCBI Taxonomy" id="2487764"/>
    <lineage>
        <taxon>Viruses</taxon>
        <taxon>Varidnaviria</taxon>
        <taxon>Bamfordvirae</taxon>
        <taxon>Nucleocytoviricota</taxon>
        <taxon>Megaviricetes</taxon>
        <taxon>Imitervirales</taxon>
        <taxon>Mimiviridae</taxon>
        <taxon>Klosneuvirinae</taxon>
    </lineage>
</organism>
<sequence length="58" mass="6962">MYRYKKLNIRKEFKKLMIDLSSHIPANKWNFNSNKRQIEIKQNTKTFNQSNSSVKSGK</sequence>
<protein>
    <submittedName>
        <fullName evidence="1">Uncharacterized protein</fullName>
    </submittedName>
</protein>
<name>A0A3G4ZRP7_9VIRU</name>
<gene>
    <name evidence="1" type="ORF">Dasosvirus9_2</name>
</gene>